<reference evidence="16" key="1">
    <citation type="journal article" date="2016" name="Proc. Natl. Acad. Sci. U.S.A.">
        <title>Comparative genomics of biotechnologically important yeasts.</title>
        <authorList>
            <person name="Riley R."/>
            <person name="Haridas S."/>
            <person name="Wolfe K.H."/>
            <person name="Lopes M.R."/>
            <person name="Hittinger C.T."/>
            <person name="Goeker M."/>
            <person name="Salamov A.A."/>
            <person name="Wisecaver J.H."/>
            <person name="Long T.M."/>
            <person name="Calvey C.H."/>
            <person name="Aerts A.L."/>
            <person name="Barry K.W."/>
            <person name="Choi C."/>
            <person name="Clum A."/>
            <person name="Coughlan A.Y."/>
            <person name="Deshpande S."/>
            <person name="Douglass A.P."/>
            <person name="Hanson S.J."/>
            <person name="Klenk H.-P."/>
            <person name="LaButti K.M."/>
            <person name="Lapidus A."/>
            <person name="Lindquist E.A."/>
            <person name="Lipzen A.M."/>
            <person name="Meier-Kolthoff J.P."/>
            <person name="Ohm R.A."/>
            <person name="Otillar R.P."/>
            <person name="Pangilinan J.L."/>
            <person name="Peng Y."/>
            <person name="Rokas A."/>
            <person name="Rosa C.A."/>
            <person name="Scheuner C."/>
            <person name="Sibirny A.A."/>
            <person name="Slot J.C."/>
            <person name="Stielow J.B."/>
            <person name="Sun H."/>
            <person name="Kurtzman C.P."/>
            <person name="Blackwell M."/>
            <person name="Grigoriev I.V."/>
            <person name="Jeffries T.W."/>
        </authorList>
    </citation>
    <scope>NUCLEOTIDE SEQUENCE [LARGE SCALE GENOMIC DNA]</scope>
    <source>
        <strain evidence="16">NRRL Y-1626</strain>
    </source>
</reference>
<comment type="subcellular location">
    <subcellularLocation>
        <location evidence="1">Nucleus</location>
    </subcellularLocation>
</comment>
<dbReference type="GO" id="GO:0000176">
    <property type="term" value="C:nuclear exosome (RNase complex)"/>
    <property type="evidence" value="ECO:0007669"/>
    <property type="project" value="TreeGrafter"/>
</dbReference>
<dbReference type="SUPFAM" id="SSF50249">
    <property type="entry name" value="Nucleic acid-binding proteins"/>
    <property type="match status" value="4"/>
</dbReference>
<dbReference type="Gene3D" id="3.40.50.1010">
    <property type="entry name" value="5'-nuclease"/>
    <property type="match status" value="1"/>
</dbReference>
<dbReference type="PANTHER" id="PTHR23355">
    <property type="entry name" value="RIBONUCLEASE"/>
    <property type="match status" value="1"/>
</dbReference>
<dbReference type="InterPro" id="IPR050180">
    <property type="entry name" value="RNR_Ribonuclease"/>
</dbReference>
<accession>A0A1B7TBK7</accession>
<keyword evidence="3" id="KW-0698">rRNA processing</keyword>
<dbReference type="Pfam" id="PF17849">
    <property type="entry name" value="OB_Dis3"/>
    <property type="match status" value="1"/>
</dbReference>
<dbReference type="InterPro" id="IPR001900">
    <property type="entry name" value="RNase_II/R"/>
</dbReference>
<comment type="caution">
    <text evidence="15">The sequence shown here is derived from an EMBL/GenBank/DDBJ whole genome shotgun (WGS) entry which is preliminary data.</text>
</comment>
<evidence type="ECO:0000256" key="5">
    <source>
        <dbReference type="ARBA" id="ARBA00022801"/>
    </source>
</evidence>
<organism evidence="15 16">
    <name type="scientific">Hanseniaspora valbyensis NRRL Y-1626</name>
    <dbReference type="NCBI Taxonomy" id="766949"/>
    <lineage>
        <taxon>Eukaryota</taxon>
        <taxon>Fungi</taxon>
        <taxon>Dikarya</taxon>
        <taxon>Ascomycota</taxon>
        <taxon>Saccharomycotina</taxon>
        <taxon>Saccharomycetes</taxon>
        <taxon>Saccharomycodales</taxon>
        <taxon>Saccharomycodaceae</taxon>
        <taxon>Hanseniaspora</taxon>
    </lineage>
</organism>
<dbReference type="CDD" id="cd09862">
    <property type="entry name" value="PIN_Rrp44-like"/>
    <property type="match status" value="1"/>
</dbReference>
<evidence type="ECO:0000256" key="2">
    <source>
        <dbReference type="ARBA" id="ARBA00005785"/>
    </source>
</evidence>
<evidence type="ECO:0000259" key="13">
    <source>
        <dbReference type="SMART" id="SM00670"/>
    </source>
</evidence>
<dbReference type="Gene3D" id="2.40.50.690">
    <property type="match status" value="1"/>
</dbReference>
<dbReference type="SMART" id="SM00955">
    <property type="entry name" value="RNB"/>
    <property type="match status" value="1"/>
</dbReference>
<dbReference type="Pfam" id="PF13638">
    <property type="entry name" value="PIN_4"/>
    <property type="match status" value="1"/>
</dbReference>
<dbReference type="InterPro" id="IPR022966">
    <property type="entry name" value="RNase_II/R_CS"/>
</dbReference>
<protein>
    <recommendedName>
        <fullName evidence="10">Ribosomal RNA-processing protein 44</fullName>
    </recommendedName>
</protein>
<dbReference type="GO" id="GO:0016075">
    <property type="term" value="P:rRNA catabolic process"/>
    <property type="evidence" value="ECO:0007669"/>
    <property type="project" value="TreeGrafter"/>
</dbReference>
<dbReference type="GO" id="GO:0000177">
    <property type="term" value="C:cytoplasmic exosome (RNase complex)"/>
    <property type="evidence" value="ECO:0007669"/>
    <property type="project" value="TreeGrafter"/>
</dbReference>
<dbReference type="SMART" id="SM00670">
    <property type="entry name" value="PINc"/>
    <property type="match status" value="1"/>
</dbReference>
<sequence length="1044" mass="118492">MSINLESTVPVIGKKRVINNIDTNEDDLNIKQQKLTVTTKYFIKNSNNNSNITPQPVKILREHYLRNDIPCYFSDCSKCTYDANNHANLNNSDEILIKNKKAPHLVILDTNIIINCIDLIESEKCFNNVIIPQTAIDELKNLSFPIYKRLKSLIGSTELSDSNTKTKNIAVFYNEFMNKTFVDRLTNETINDRNDRAIRKLAKYYNYHLNKKQNLNIDVILLTNDKLNLAKCKETEITAMNISNYIKQLPNGEELIDLIPQDDVTADNKQKDSGSNSEDGNIYDEYYSGSRISAGLKNGSIYQGIIQISEHNFLQGFVNVPSFPKPILIKGLQNLNRSFNSDIVAIELLPKEQWQQESSYQVDSEHYDVNANPDDGAGDDDATNDMAYNEDQQKIVISDKQRRLLAQEAINQSKNNKNCVPTGKVVGIIRRSWRQYVGQIVETSVNEEANTSTSSQSCFVLLMDLKLPRVVIKTRRAVELLNKRILIAVDSWPRDRRYPLGHLIKDLGVVESKEAETEALLLEHDVEYRPFSKKVVQCLPEEGENWKCPVDLKDPAELAKDPLLANRVDLRDKLVCSIDPPGCVDIDDALHCKVLPNGNYEVGVHIADVTHFVKPNTPLDVEGAARGTSVYLVDKRIDMLPMLLGTNLCSLKPYVDRYSFSVIWELDSKANIVNVNCMKSCIKSREAFAYEEAQMRIDDKSQNDELTIGMRNLLKLSKLLKQKRLDAGALNLASPEVKVHMDSETADANDVEIKKTFETNSLVEEFMLLANISVARKIQDAYPQTAMLRRHGAPPRTNFEILNDMLAKLKNPDFQISLDSSKALANSLDNIEDPEDSFFNTLVRILSTRCMMAAEYFPSGAHPYADYRHYGLAVDIYTHFTSPIRRYCDIVAHRQLAGAIGYEMLDLSHRDKNKMDLICKNINKRHRNAQFAGRASIEYYVGQVMKNSDKSSTPKVETGYIIKIFHNGIQVLVPKFGVEGLIRLENMCNDLNGVEFEEQEYKLTFKSNVDGKNRSVKVFDKVDVEVNSILDPVTNKRKAQLLLK</sequence>
<evidence type="ECO:0000256" key="11">
    <source>
        <dbReference type="RuleBase" id="RU003901"/>
    </source>
</evidence>
<dbReference type="Pfam" id="PF00773">
    <property type="entry name" value="RNB"/>
    <property type="match status" value="1"/>
</dbReference>
<keyword evidence="7 15" id="KW-0269">Exonuclease</keyword>
<evidence type="ECO:0000256" key="4">
    <source>
        <dbReference type="ARBA" id="ARBA00022722"/>
    </source>
</evidence>
<dbReference type="InterPro" id="IPR041505">
    <property type="entry name" value="Dis3_CSD2"/>
</dbReference>
<dbReference type="GO" id="GO:0071031">
    <property type="term" value="P:nuclear mRNA surveillance of mRNA 3'-end processing"/>
    <property type="evidence" value="ECO:0007669"/>
    <property type="project" value="TreeGrafter"/>
</dbReference>
<dbReference type="GO" id="GO:0000175">
    <property type="term" value="F:3'-5'-RNA exonuclease activity"/>
    <property type="evidence" value="ECO:0007669"/>
    <property type="project" value="UniProtKB-ARBA"/>
</dbReference>
<dbReference type="EMBL" id="LXPE01000024">
    <property type="protein sequence ID" value="OBA26097.1"/>
    <property type="molecule type" value="Genomic_DNA"/>
</dbReference>
<evidence type="ECO:0000313" key="15">
    <source>
        <dbReference type="EMBL" id="OBA26097.1"/>
    </source>
</evidence>
<dbReference type="Proteomes" id="UP000092321">
    <property type="component" value="Unassembled WGS sequence"/>
</dbReference>
<dbReference type="FunFam" id="2.40.50.700:FF:000001">
    <property type="entry name" value="Exosome complex exonuclease exoribonuclease (Rrp44)"/>
    <property type="match status" value="1"/>
</dbReference>
<comment type="similarity">
    <text evidence="2 11">Belongs to the RNR ribonuclease family.</text>
</comment>
<evidence type="ECO:0000256" key="10">
    <source>
        <dbReference type="ARBA" id="ARBA00077930"/>
    </source>
</evidence>
<dbReference type="GO" id="GO:0006364">
    <property type="term" value="P:rRNA processing"/>
    <property type="evidence" value="ECO:0007669"/>
    <property type="project" value="UniProtKB-KW"/>
</dbReference>
<evidence type="ECO:0000256" key="7">
    <source>
        <dbReference type="ARBA" id="ARBA00022839"/>
    </source>
</evidence>
<dbReference type="AlphaFoldDB" id="A0A1B7TBK7"/>
<dbReference type="PROSITE" id="PS01175">
    <property type="entry name" value="RIBONUCLEASE_II"/>
    <property type="match status" value="1"/>
</dbReference>
<evidence type="ECO:0000256" key="8">
    <source>
        <dbReference type="ARBA" id="ARBA00022884"/>
    </source>
</evidence>
<dbReference type="GO" id="GO:0003723">
    <property type="term" value="F:RNA binding"/>
    <property type="evidence" value="ECO:0007669"/>
    <property type="project" value="UniProtKB-KW"/>
</dbReference>
<dbReference type="InterPro" id="IPR002716">
    <property type="entry name" value="PIN_dom"/>
</dbReference>
<dbReference type="FunFam" id="2.40.50.140:FF:000309">
    <property type="entry name" value="Exosome complex exonuclease DIS3"/>
    <property type="match status" value="1"/>
</dbReference>
<evidence type="ECO:0000256" key="9">
    <source>
        <dbReference type="ARBA" id="ARBA00023242"/>
    </source>
</evidence>
<dbReference type="PANTHER" id="PTHR23355:SF35">
    <property type="entry name" value="EXOSOME COMPLEX EXONUCLEASE RRP44"/>
    <property type="match status" value="1"/>
</dbReference>
<dbReference type="InterPro" id="IPR033770">
    <property type="entry name" value="RRP44_S1"/>
</dbReference>
<dbReference type="Gene3D" id="2.40.50.700">
    <property type="match status" value="1"/>
</dbReference>
<evidence type="ECO:0000256" key="12">
    <source>
        <dbReference type="SAM" id="MobiDB-lite"/>
    </source>
</evidence>
<gene>
    <name evidence="15" type="ORF">HANVADRAFT_33660</name>
</gene>
<dbReference type="InterPro" id="IPR012340">
    <property type="entry name" value="NA-bd_OB-fold"/>
</dbReference>
<evidence type="ECO:0000259" key="14">
    <source>
        <dbReference type="SMART" id="SM00955"/>
    </source>
</evidence>
<evidence type="ECO:0000256" key="3">
    <source>
        <dbReference type="ARBA" id="ARBA00022552"/>
    </source>
</evidence>
<dbReference type="Pfam" id="PF17215">
    <property type="entry name" value="Rrp44_S1"/>
    <property type="match status" value="1"/>
</dbReference>
<keyword evidence="16" id="KW-1185">Reference proteome</keyword>
<keyword evidence="6" id="KW-0271">Exosome</keyword>
<feature type="domain" description="PIN" evidence="13">
    <location>
        <begin position="104"/>
        <end position="230"/>
    </location>
</feature>
<dbReference type="OrthoDB" id="372421at2759"/>
<evidence type="ECO:0000256" key="6">
    <source>
        <dbReference type="ARBA" id="ARBA00022835"/>
    </source>
</evidence>
<keyword evidence="4" id="KW-0540">Nuclease</keyword>
<evidence type="ECO:0000256" key="1">
    <source>
        <dbReference type="ARBA" id="ARBA00004123"/>
    </source>
</evidence>
<dbReference type="InterPro" id="IPR029060">
    <property type="entry name" value="PIN-like_dom_sf"/>
</dbReference>
<dbReference type="Pfam" id="PF17216">
    <property type="entry name" value="Rrp44_CSD1"/>
    <property type="match status" value="1"/>
</dbReference>
<dbReference type="InterPro" id="IPR033771">
    <property type="entry name" value="Rrp44_CSD1"/>
</dbReference>
<keyword evidence="8" id="KW-0694">RNA-binding</keyword>
<keyword evidence="9" id="KW-0539">Nucleus</keyword>
<dbReference type="GO" id="GO:0004519">
    <property type="term" value="F:endonuclease activity"/>
    <property type="evidence" value="ECO:0007669"/>
    <property type="project" value="TreeGrafter"/>
</dbReference>
<feature type="domain" description="RNB" evidence="14">
    <location>
        <begin position="567"/>
        <end position="902"/>
    </location>
</feature>
<dbReference type="SUPFAM" id="SSF88723">
    <property type="entry name" value="PIN domain-like"/>
    <property type="match status" value="1"/>
</dbReference>
<name>A0A1B7TBK7_9ASCO</name>
<keyword evidence="5" id="KW-0378">Hydrolase</keyword>
<dbReference type="Gene3D" id="2.40.50.140">
    <property type="entry name" value="Nucleic acid-binding proteins"/>
    <property type="match status" value="1"/>
</dbReference>
<proteinExistence type="inferred from homology"/>
<feature type="region of interest" description="Disordered" evidence="12">
    <location>
        <begin position="357"/>
        <end position="380"/>
    </location>
</feature>
<evidence type="ECO:0000313" key="16">
    <source>
        <dbReference type="Proteomes" id="UP000092321"/>
    </source>
</evidence>